<evidence type="ECO:0000313" key="4">
    <source>
        <dbReference type="Proteomes" id="UP001183535"/>
    </source>
</evidence>
<dbReference type="PIRSF" id="PIRSF010636">
    <property type="entry name" value="ANTAR_solo"/>
    <property type="match status" value="1"/>
</dbReference>
<sequence length="102" mass="11353">MRDQENPRPSDEAGELEEKVAELRRAVVSHAVVDQAVGVVVAYCGLAPDAARDVLDDISRDSGTELRSVSERLVRWPHEGRLPDDLRRPLEAALDRRRGDTP</sequence>
<evidence type="ECO:0000256" key="1">
    <source>
        <dbReference type="SAM" id="MobiDB-lite"/>
    </source>
</evidence>
<dbReference type="InterPro" id="IPR036388">
    <property type="entry name" value="WH-like_DNA-bd_sf"/>
</dbReference>
<dbReference type="Proteomes" id="UP001183535">
    <property type="component" value="Unassembled WGS sequence"/>
</dbReference>
<dbReference type="Pfam" id="PF03861">
    <property type="entry name" value="ANTAR"/>
    <property type="match status" value="1"/>
</dbReference>
<gene>
    <name evidence="3" type="ORF">RM877_08915</name>
</gene>
<dbReference type="SUPFAM" id="SSF52172">
    <property type="entry name" value="CheY-like"/>
    <property type="match status" value="1"/>
</dbReference>
<feature type="domain" description="ANTAR" evidence="2">
    <location>
        <begin position="13"/>
        <end position="74"/>
    </location>
</feature>
<reference evidence="4" key="1">
    <citation type="submission" date="2023-07" db="EMBL/GenBank/DDBJ databases">
        <title>30 novel species of actinomycetes from the DSMZ collection.</title>
        <authorList>
            <person name="Nouioui I."/>
        </authorList>
    </citation>
    <scope>NUCLEOTIDE SEQUENCE [LARGE SCALE GENOMIC DNA]</scope>
    <source>
        <strain evidence="4">DSM 41981</strain>
    </source>
</reference>
<dbReference type="Gene3D" id="1.10.10.10">
    <property type="entry name" value="Winged helix-like DNA-binding domain superfamily/Winged helix DNA-binding domain"/>
    <property type="match status" value="1"/>
</dbReference>
<name>A0ABD5EJM3_9ACTN</name>
<proteinExistence type="predicted"/>
<dbReference type="SMART" id="SM01012">
    <property type="entry name" value="ANTAR"/>
    <property type="match status" value="1"/>
</dbReference>
<accession>A0ABD5EJM3</accession>
<dbReference type="PROSITE" id="PS50921">
    <property type="entry name" value="ANTAR"/>
    <property type="match status" value="1"/>
</dbReference>
<dbReference type="InterPro" id="IPR005561">
    <property type="entry name" value="ANTAR"/>
</dbReference>
<feature type="region of interest" description="Disordered" evidence="1">
    <location>
        <begin position="80"/>
        <end position="102"/>
    </location>
</feature>
<keyword evidence="4" id="KW-1185">Reference proteome</keyword>
<dbReference type="EMBL" id="JAVRES010000002">
    <property type="protein sequence ID" value="MDT0434800.1"/>
    <property type="molecule type" value="Genomic_DNA"/>
</dbReference>
<organism evidence="3 4">
    <name type="scientific">Streptomyces doudnae</name>
    <dbReference type="NCBI Taxonomy" id="3075536"/>
    <lineage>
        <taxon>Bacteria</taxon>
        <taxon>Bacillati</taxon>
        <taxon>Actinomycetota</taxon>
        <taxon>Actinomycetes</taxon>
        <taxon>Kitasatosporales</taxon>
        <taxon>Streptomycetaceae</taxon>
        <taxon>Streptomyces</taxon>
    </lineage>
</organism>
<dbReference type="InterPro" id="IPR024189">
    <property type="entry name" value="ANTAR_transcrpt_antiterm_reg"/>
</dbReference>
<evidence type="ECO:0000313" key="3">
    <source>
        <dbReference type="EMBL" id="MDT0434800.1"/>
    </source>
</evidence>
<dbReference type="InterPro" id="IPR011006">
    <property type="entry name" value="CheY-like_superfamily"/>
</dbReference>
<dbReference type="AlphaFoldDB" id="A0ABD5EJM3"/>
<dbReference type="RefSeq" id="WP_093835940.1">
    <property type="nucleotide sequence ID" value="NZ_JAVRES010000002.1"/>
</dbReference>
<evidence type="ECO:0000259" key="2">
    <source>
        <dbReference type="PROSITE" id="PS50921"/>
    </source>
</evidence>
<protein>
    <submittedName>
        <fullName evidence="3">ANTAR domain-containing protein</fullName>
    </submittedName>
</protein>
<comment type="caution">
    <text evidence="3">The sequence shown here is derived from an EMBL/GenBank/DDBJ whole genome shotgun (WGS) entry which is preliminary data.</text>
</comment>